<feature type="compositionally biased region" description="Low complexity" evidence="1">
    <location>
        <begin position="14"/>
        <end position="30"/>
    </location>
</feature>
<sequence>RSRGRRADLDLSRPCRPSSSRAASNSRCPAGAMAGSETSRAEIRERPSAIVRIAYHVLTIPTDGEFSAIRHNTTDLRVSETPTANYYNFRVDVTEIVCGIA</sequence>
<feature type="compositionally biased region" description="Basic and acidic residues" evidence="1">
    <location>
        <begin position="1"/>
        <end position="13"/>
    </location>
</feature>
<organism evidence="2 3">
    <name type="scientific">Mycetomoellerius zeteki</name>
    <dbReference type="NCBI Taxonomy" id="64791"/>
    <lineage>
        <taxon>Eukaryota</taxon>
        <taxon>Metazoa</taxon>
        <taxon>Ecdysozoa</taxon>
        <taxon>Arthropoda</taxon>
        <taxon>Hexapoda</taxon>
        <taxon>Insecta</taxon>
        <taxon>Pterygota</taxon>
        <taxon>Neoptera</taxon>
        <taxon>Endopterygota</taxon>
        <taxon>Hymenoptera</taxon>
        <taxon>Apocrita</taxon>
        <taxon>Aculeata</taxon>
        <taxon>Formicoidea</taxon>
        <taxon>Formicidae</taxon>
        <taxon>Myrmicinae</taxon>
        <taxon>Mycetomoellerius</taxon>
    </lineage>
</organism>
<protein>
    <submittedName>
        <fullName evidence="2">Uncharacterized protein</fullName>
    </submittedName>
</protein>
<gene>
    <name evidence="2" type="ORF">ALC60_14405</name>
</gene>
<feature type="region of interest" description="Disordered" evidence="1">
    <location>
        <begin position="1"/>
        <end position="42"/>
    </location>
</feature>
<dbReference type="EMBL" id="KQ983211">
    <property type="protein sequence ID" value="KYQ46656.1"/>
    <property type="molecule type" value="Genomic_DNA"/>
</dbReference>
<keyword evidence="3" id="KW-1185">Reference proteome</keyword>
<accession>A0A151WFP3</accession>
<evidence type="ECO:0000256" key="1">
    <source>
        <dbReference type="SAM" id="MobiDB-lite"/>
    </source>
</evidence>
<dbReference type="AlphaFoldDB" id="A0A151WFP3"/>
<feature type="non-terminal residue" evidence="2">
    <location>
        <position position="1"/>
    </location>
</feature>
<proteinExistence type="predicted"/>
<evidence type="ECO:0000313" key="3">
    <source>
        <dbReference type="Proteomes" id="UP000075809"/>
    </source>
</evidence>
<reference evidence="2 3" key="1">
    <citation type="submission" date="2015-09" db="EMBL/GenBank/DDBJ databases">
        <title>Trachymyrmex zeteki WGS genome.</title>
        <authorList>
            <person name="Nygaard S."/>
            <person name="Hu H."/>
            <person name="Boomsma J."/>
            <person name="Zhang G."/>
        </authorList>
    </citation>
    <scope>NUCLEOTIDE SEQUENCE [LARGE SCALE GENOMIC DNA]</scope>
    <source>
        <strain evidence="2">Tzet28-1</strain>
        <tissue evidence="2">Whole body</tissue>
    </source>
</reference>
<name>A0A151WFP3_9HYME</name>
<dbReference type="Proteomes" id="UP000075809">
    <property type="component" value="Unassembled WGS sequence"/>
</dbReference>
<evidence type="ECO:0000313" key="2">
    <source>
        <dbReference type="EMBL" id="KYQ46656.1"/>
    </source>
</evidence>